<organism evidence="1 2">
    <name type="scientific">Paraburkholderia unamae</name>
    <dbReference type="NCBI Taxonomy" id="219649"/>
    <lineage>
        <taxon>Bacteria</taxon>
        <taxon>Pseudomonadati</taxon>
        <taxon>Pseudomonadota</taxon>
        <taxon>Betaproteobacteria</taxon>
        <taxon>Burkholderiales</taxon>
        <taxon>Burkholderiaceae</taxon>
        <taxon>Paraburkholderia</taxon>
    </lineage>
</organism>
<keyword evidence="2" id="KW-1185">Reference proteome</keyword>
<accession>A0ABX5KGH5</accession>
<comment type="caution">
    <text evidence="1">The sequence shown here is derived from an EMBL/GenBank/DDBJ whole genome shotgun (WGS) entry which is preliminary data.</text>
</comment>
<evidence type="ECO:0000313" key="2">
    <source>
        <dbReference type="Proteomes" id="UP000245712"/>
    </source>
</evidence>
<reference evidence="1 2" key="1">
    <citation type="submission" date="2018-05" db="EMBL/GenBank/DDBJ databases">
        <title>Genomic Encyclopedia of Type Strains, Phase IV (KMG-V): Genome sequencing to study the core and pangenomes of soil and plant-associated prokaryotes.</title>
        <authorList>
            <person name="Whitman W."/>
        </authorList>
    </citation>
    <scope>NUCLEOTIDE SEQUENCE [LARGE SCALE GENOMIC DNA]</scope>
    <source>
        <strain evidence="1 2">SCZa-39</strain>
    </source>
</reference>
<dbReference type="EMBL" id="QEOB01000018">
    <property type="protein sequence ID" value="PVX75234.1"/>
    <property type="molecule type" value="Genomic_DNA"/>
</dbReference>
<evidence type="ECO:0000313" key="1">
    <source>
        <dbReference type="EMBL" id="PVX75234.1"/>
    </source>
</evidence>
<dbReference type="Proteomes" id="UP000245712">
    <property type="component" value="Unassembled WGS sequence"/>
</dbReference>
<sequence>MICRDLKLFMQVIRAVDSSKFKEIDSRDQNFTPNKIEKCQEQIEQGIQRYGTD</sequence>
<protein>
    <submittedName>
        <fullName evidence="1">Uncharacterized protein</fullName>
    </submittedName>
</protein>
<name>A0ABX5KGH5_9BURK</name>
<gene>
    <name evidence="1" type="ORF">C7402_118166</name>
</gene>
<proteinExistence type="predicted"/>